<evidence type="ECO:0000259" key="12">
    <source>
        <dbReference type="Pfam" id="PF01170"/>
    </source>
</evidence>
<dbReference type="GO" id="GO:0008033">
    <property type="term" value="P:tRNA processing"/>
    <property type="evidence" value="ECO:0007669"/>
    <property type="project" value="UniProtKB-UniRule"/>
</dbReference>
<comment type="similarity">
    <text evidence="10">Belongs to the class I-like SAM-binding methyltransferase superfamily. TRM11 methyltransferase family.</text>
</comment>
<gene>
    <name evidence="14" type="ORF">WHR41_04141</name>
</gene>
<dbReference type="EMBL" id="JAAQHG020000012">
    <property type="protein sequence ID" value="KAL1587022.1"/>
    <property type="molecule type" value="Genomic_DNA"/>
</dbReference>
<keyword evidence="5 10" id="KW-0808">Transferase</keyword>
<dbReference type="PROSITE" id="PS00092">
    <property type="entry name" value="N6_MTASE"/>
    <property type="match status" value="1"/>
</dbReference>
<evidence type="ECO:0000256" key="1">
    <source>
        <dbReference type="ARBA" id="ARBA00004496"/>
    </source>
</evidence>
<keyword evidence="6 10" id="KW-0949">S-adenosyl-L-methionine</keyword>
<dbReference type="InterPro" id="IPR000241">
    <property type="entry name" value="RlmKL-like_Mtase"/>
</dbReference>
<keyword evidence="2" id="KW-0963">Cytoplasm</keyword>
<dbReference type="InterPro" id="IPR002052">
    <property type="entry name" value="DNA_methylase_N6_adenine_CS"/>
</dbReference>
<dbReference type="AlphaFoldDB" id="A0AB34KPK5"/>
<dbReference type="PANTHER" id="PTHR13370:SF3">
    <property type="entry name" value="TRNA (GUANINE(10)-N2)-METHYLTRANSFERASE HOMOLOG"/>
    <property type="match status" value="1"/>
</dbReference>
<dbReference type="GO" id="GO:0160102">
    <property type="term" value="F:tRNA (guanine(10)-N2)-methyltransferase activity"/>
    <property type="evidence" value="ECO:0007669"/>
    <property type="project" value="UniProtKB-EC"/>
</dbReference>
<dbReference type="Pfam" id="PF01170">
    <property type="entry name" value="UPF0020"/>
    <property type="match status" value="1"/>
</dbReference>
<evidence type="ECO:0000256" key="8">
    <source>
        <dbReference type="ARBA" id="ARBA00022884"/>
    </source>
</evidence>
<name>A0AB34KPK5_9PEZI</name>
<keyword evidence="3 10" id="KW-0820">tRNA-binding</keyword>
<keyword evidence="4 10" id="KW-0489">Methyltransferase</keyword>
<organism evidence="14 15">
    <name type="scientific">Cladosporium halotolerans</name>
    <dbReference type="NCBI Taxonomy" id="1052096"/>
    <lineage>
        <taxon>Eukaryota</taxon>
        <taxon>Fungi</taxon>
        <taxon>Dikarya</taxon>
        <taxon>Ascomycota</taxon>
        <taxon>Pezizomycotina</taxon>
        <taxon>Dothideomycetes</taxon>
        <taxon>Dothideomycetidae</taxon>
        <taxon>Cladosporiales</taxon>
        <taxon>Cladosporiaceae</taxon>
        <taxon>Cladosporium</taxon>
    </lineage>
</organism>
<evidence type="ECO:0000313" key="15">
    <source>
        <dbReference type="Proteomes" id="UP000803884"/>
    </source>
</evidence>
<evidence type="ECO:0000256" key="11">
    <source>
        <dbReference type="SAM" id="MobiDB-lite"/>
    </source>
</evidence>
<sequence length="466" mass="52998">MEYLIRFVQQHETFRKPEVEALAELLKIKFRWVSYSDDTPFAIIDFEDTENPTKAARDLVSRSILVSKMYELWGRGTDFDSLHADIRNRTEHIWPDYQASTFRFEFDSYHGTHPNDEKWRLIESFSYMKFTGRIVMSRPENQFIVFEDYKLDAPKPHNVFFGREVAEGGRKAMNKYNVKKRHYIATTSMDAELSLVTANMALSAPGTIAYDPFMGTGSFPVSCAHFGAAVFGSDLDGRSIRGKKGRNVASNFKQYGTSDLYLGGVTADLTNSPICSGRFLDAIVCDPPYGVREGLKVLGHVKEKLQQEVILSNGVPAHLQSDYVPPKKPYSFVRMLDDILDFSAIRLVDGGRLCMWMPVAGAKEDPEATPEGLEEPAKEEPEAEEYAIPQHPALALVAESKQHFNKWSRRLITYRRLQDSEISQEALTAYGMQRLELQASNQTGETTRANDLNDFRKKYFEGFKNP</sequence>
<proteinExistence type="inferred from homology"/>
<protein>
    <recommendedName>
        <fullName evidence="9">tRNA (guanine(10)-N(2))-methyltransferase</fullName>
        <ecNumber evidence="9">2.1.1.214</ecNumber>
    </recommendedName>
</protein>
<dbReference type="GO" id="GO:0032259">
    <property type="term" value="P:methylation"/>
    <property type="evidence" value="ECO:0007669"/>
    <property type="project" value="UniProtKB-UniRule"/>
</dbReference>
<dbReference type="GO" id="GO:0005737">
    <property type="term" value="C:cytoplasm"/>
    <property type="evidence" value="ECO:0007669"/>
    <property type="project" value="UniProtKB-SubCell"/>
</dbReference>
<dbReference type="PIRSF" id="PIRSF017259">
    <property type="entry name" value="tRNA_mtfrase_TRM11"/>
    <property type="match status" value="1"/>
</dbReference>
<evidence type="ECO:0000256" key="9">
    <source>
        <dbReference type="ARBA" id="ARBA00066937"/>
    </source>
</evidence>
<dbReference type="GO" id="GO:0043527">
    <property type="term" value="C:tRNA methyltransferase complex"/>
    <property type="evidence" value="ECO:0007669"/>
    <property type="project" value="UniProtKB-ARBA"/>
</dbReference>
<feature type="domain" description="Ribosomal RNA large subunit methyltransferase K/L-like methyltransferase" evidence="12">
    <location>
        <begin position="180"/>
        <end position="294"/>
    </location>
</feature>
<dbReference type="InterPro" id="IPR016691">
    <property type="entry name" value="TRMT11"/>
</dbReference>
<dbReference type="Proteomes" id="UP000803884">
    <property type="component" value="Unassembled WGS sequence"/>
</dbReference>
<dbReference type="GO" id="GO:0000049">
    <property type="term" value="F:tRNA binding"/>
    <property type="evidence" value="ECO:0007669"/>
    <property type="project" value="UniProtKB-UniRule"/>
</dbReference>
<dbReference type="PROSITE" id="PS51627">
    <property type="entry name" value="SAM_MT_TRM11"/>
    <property type="match status" value="1"/>
</dbReference>
<dbReference type="RefSeq" id="XP_069230127.1">
    <property type="nucleotide sequence ID" value="XM_069372747.1"/>
</dbReference>
<evidence type="ECO:0000256" key="10">
    <source>
        <dbReference type="PROSITE-ProRule" id="PRU00959"/>
    </source>
</evidence>
<dbReference type="GeneID" id="96005585"/>
<comment type="caution">
    <text evidence="14">The sequence shown here is derived from an EMBL/GenBank/DDBJ whole genome shotgun (WGS) entry which is preliminary data.</text>
</comment>
<dbReference type="InterPro" id="IPR029063">
    <property type="entry name" value="SAM-dependent_MTases_sf"/>
</dbReference>
<accession>A0AB34KPK5</accession>
<evidence type="ECO:0000256" key="3">
    <source>
        <dbReference type="ARBA" id="ARBA00022555"/>
    </source>
</evidence>
<feature type="region of interest" description="Disordered" evidence="11">
    <location>
        <begin position="363"/>
        <end position="384"/>
    </location>
</feature>
<evidence type="ECO:0000259" key="13">
    <source>
        <dbReference type="Pfam" id="PF25904"/>
    </source>
</evidence>
<dbReference type="Gene3D" id="3.40.50.150">
    <property type="entry name" value="Vaccinia Virus protein VP39"/>
    <property type="match status" value="1"/>
</dbReference>
<reference evidence="14 15" key="1">
    <citation type="journal article" date="2020" name="Microbiol. Resour. Announc.">
        <title>Draft Genome Sequence of a Cladosporium Species Isolated from the Mesophotic Ascidian Didemnum maculosum.</title>
        <authorList>
            <person name="Gioti A."/>
            <person name="Siaperas R."/>
            <person name="Nikolaivits E."/>
            <person name="Le Goff G."/>
            <person name="Ouazzani J."/>
            <person name="Kotoulas G."/>
            <person name="Topakas E."/>
        </authorList>
    </citation>
    <scope>NUCLEOTIDE SEQUENCE [LARGE SCALE GENOMIC DNA]</scope>
    <source>
        <strain evidence="14 15">TM138-S3</strain>
    </source>
</reference>
<keyword evidence="8 10" id="KW-0694">RNA-binding</keyword>
<keyword evidence="15" id="KW-1185">Reference proteome</keyword>
<evidence type="ECO:0000256" key="2">
    <source>
        <dbReference type="ARBA" id="ARBA00022490"/>
    </source>
</evidence>
<feature type="domain" description="tRNA (guanine(10)-N(2))-methyltransferase TRMT11 N-terminal" evidence="13">
    <location>
        <begin position="1"/>
        <end position="170"/>
    </location>
</feature>
<dbReference type="EC" id="2.1.1.214" evidence="9"/>
<evidence type="ECO:0000313" key="14">
    <source>
        <dbReference type="EMBL" id="KAL1587022.1"/>
    </source>
</evidence>
<dbReference type="Pfam" id="PF25904">
    <property type="entry name" value="Tmrp11_N"/>
    <property type="match status" value="1"/>
</dbReference>
<evidence type="ECO:0000256" key="6">
    <source>
        <dbReference type="ARBA" id="ARBA00022691"/>
    </source>
</evidence>
<dbReference type="InterPro" id="IPR059073">
    <property type="entry name" value="TRMT11_N"/>
</dbReference>
<evidence type="ECO:0000256" key="5">
    <source>
        <dbReference type="ARBA" id="ARBA00022679"/>
    </source>
</evidence>
<evidence type="ECO:0000256" key="7">
    <source>
        <dbReference type="ARBA" id="ARBA00022694"/>
    </source>
</evidence>
<dbReference type="PANTHER" id="PTHR13370">
    <property type="entry name" value="RNA METHYLASE-RELATED"/>
    <property type="match status" value="1"/>
</dbReference>
<dbReference type="SUPFAM" id="SSF53335">
    <property type="entry name" value="S-adenosyl-L-methionine-dependent methyltransferases"/>
    <property type="match status" value="1"/>
</dbReference>
<comment type="subcellular location">
    <subcellularLocation>
        <location evidence="1">Cytoplasm</location>
    </subcellularLocation>
</comment>
<evidence type="ECO:0000256" key="4">
    <source>
        <dbReference type="ARBA" id="ARBA00022603"/>
    </source>
</evidence>
<keyword evidence="7 10" id="KW-0819">tRNA processing</keyword>